<evidence type="ECO:0000313" key="2">
    <source>
        <dbReference type="EMBL" id="ACO61590.1"/>
    </source>
</evidence>
<evidence type="ECO:0000256" key="1">
    <source>
        <dbReference type="SAM" id="MobiDB-lite"/>
    </source>
</evidence>
<keyword evidence="3" id="KW-1185">Reference proteome</keyword>
<dbReference type="Gene3D" id="2.30.42.10">
    <property type="match status" value="1"/>
</dbReference>
<dbReference type="AlphaFoldDB" id="C1E0N9"/>
<dbReference type="KEGG" id="mis:MICPUN_56583"/>
<organism evidence="2 3">
    <name type="scientific">Micromonas commoda (strain RCC299 / NOUM17 / CCMP2709)</name>
    <name type="common">Picoplanktonic green alga</name>
    <dbReference type="NCBI Taxonomy" id="296587"/>
    <lineage>
        <taxon>Eukaryota</taxon>
        <taxon>Viridiplantae</taxon>
        <taxon>Chlorophyta</taxon>
        <taxon>Mamiellophyceae</taxon>
        <taxon>Mamiellales</taxon>
        <taxon>Mamiellaceae</taxon>
        <taxon>Micromonas</taxon>
    </lineage>
</organism>
<dbReference type="RefSeq" id="XP_002500332.1">
    <property type="nucleotide sequence ID" value="XM_002500286.1"/>
</dbReference>
<dbReference type="InterPro" id="IPR036034">
    <property type="entry name" value="PDZ_sf"/>
</dbReference>
<sequence>MRAAAKTLAHAFTSSRWVAKRSQRVHNIVRATSSTTAPSPLLRRNPRERPADGPTYSFDLGSARVAQLRFLAFHGCGTRYTVLYRECDKVEEQPKGGVGRRGRNRAAKEVSDDIGFDAGELESTGEGDGPGWRVRLANSQEITLNALKEITPRDMALAALFDDDLGDARLYRRGEERWLASTAAPKWPEELLASLDERGVGVHGANAVTCVDGSYFLELMELSAFPTPVIFPHGAWRLPGVGPTVQGNFRNLASAAIGVDAIDALSAIVNNGAGPDAIGRLTGELPGRGRIQLGVDGGRAGVGSAHAAVTENEVTVTFAEGSLGLGFAPLDWERQFGAQVWDVDDDSAAAEAGVVPGMVFTHIRGESVDGWTFSEIDREFDGPRPLEVKFNTKVPGAERLYAVEMIAEEVTEALLRRKDPEMETFDFEEPGAVFEESTAAVIWREEPSTIFFGDAGSTTVVHHDIIGQVELCHVLSGSKLLAAAPWGKSSEELLRKAGARGLLSDGKDDGEAEEGVVLSAPVHRSLTSDEIALLKHDDLAVVLARPGDCVAFSSICAHFATNGANEPCAAVFHGILTPASTHVLASHPERLDPFSDEEIDEDGFDGHLTGRAVLEELIPAGKDVITDYSAVDKIDSAMAKESGEKGWRMNRKMRGKAGDAAVKRRFAEAVLNMDSARDVSKAPKMWTGTSRTVFYVEPVIK</sequence>
<dbReference type="InParanoid" id="C1E0N9"/>
<gene>
    <name evidence="2" type="ORF">MICPUN_56583</name>
</gene>
<accession>C1E0N9</accession>
<dbReference type="GeneID" id="8241966"/>
<name>C1E0N9_MICCC</name>
<reference evidence="2 3" key="1">
    <citation type="journal article" date="2009" name="Science">
        <title>Green evolution and dynamic adaptations revealed by genomes of the marine picoeukaryotes Micromonas.</title>
        <authorList>
            <person name="Worden A.Z."/>
            <person name="Lee J.H."/>
            <person name="Mock T."/>
            <person name="Rouze P."/>
            <person name="Simmons M.P."/>
            <person name="Aerts A.L."/>
            <person name="Allen A.E."/>
            <person name="Cuvelier M.L."/>
            <person name="Derelle E."/>
            <person name="Everett M.V."/>
            <person name="Foulon E."/>
            <person name="Grimwood J."/>
            <person name="Gundlach H."/>
            <person name="Henrissat B."/>
            <person name="Napoli C."/>
            <person name="McDonald S.M."/>
            <person name="Parker M.S."/>
            <person name="Rombauts S."/>
            <person name="Salamov A."/>
            <person name="Von Dassow P."/>
            <person name="Badger J.H."/>
            <person name="Coutinho P.M."/>
            <person name="Demir E."/>
            <person name="Dubchak I."/>
            <person name="Gentemann C."/>
            <person name="Eikrem W."/>
            <person name="Gready J.E."/>
            <person name="John U."/>
            <person name="Lanier W."/>
            <person name="Lindquist E.A."/>
            <person name="Lucas S."/>
            <person name="Mayer K.F."/>
            <person name="Moreau H."/>
            <person name="Not F."/>
            <person name="Otillar R."/>
            <person name="Panaud O."/>
            <person name="Pangilinan J."/>
            <person name="Paulsen I."/>
            <person name="Piegu B."/>
            <person name="Poliakov A."/>
            <person name="Robbens S."/>
            <person name="Schmutz J."/>
            <person name="Toulza E."/>
            <person name="Wyss T."/>
            <person name="Zelensky A."/>
            <person name="Zhou K."/>
            <person name="Armbrust E.V."/>
            <person name="Bhattacharya D."/>
            <person name="Goodenough U.W."/>
            <person name="Van de Peer Y."/>
            <person name="Grigoriev I.V."/>
        </authorList>
    </citation>
    <scope>NUCLEOTIDE SEQUENCE [LARGE SCALE GENOMIC DNA]</scope>
    <source>
        <strain evidence="3">RCC299 / NOUM17</strain>
    </source>
</reference>
<dbReference type="OrthoDB" id="2157866at2759"/>
<dbReference type="eggNOG" id="ENOG502SWFX">
    <property type="taxonomic scope" value="Eukaryota"/>
</dbReference>
<evidence type="ECO:0000313" key="3">
    <source>
        <dbReference type="Proteomes" id="UP000002009"/>
    </source>
</evidence>
<proteinExistence type="predicted"/>
<feature type="region of interest" description="Disordered" evidence="1">
    <location>
        <begin position="32"/>
        <end position="52"/>
    </location>
</feature>
<dbReference type="EMBL" id="CP001324">
    <property type="protein sequence ID" value="ACO61590.1"/>
    <property type="molecule type" value="Genomic_DNA"/>
</dbReference>
<protein>
    <submittedName>
        <fullName evidence="2">Uncharacterized protein</fullName>
    </submittedName>
</protein>
<dbReference type="SUPFAM" id="SSF50156">
    <property type="entry name" value="PDZ domain-like"/>
    <property type="match status" value="1"/>
</dbReference>
<dbReference type="Proteomes" id="UP000002009">
    <property type="component" value="Chromosome 3"/>
</dbReference>